<organism evidence="1 2">
    <name type="scientific">Rugamonas rubra</name>
    <dbReference type="NCBI Taxonomy" id="758825"/>
    <lineage>
        <taxon>Bacteria</taxon>
        <taxon>Pseudomonadati</taxon>
        <taxon>Pseudomonadota</taxon>
        <taxon>Betaproteobacteria</taxon>
        <taxon>Burkholderiales</taxon>
        <taxon>Oxalobacteraceae</taxon>
        <taxon>Telluria group</taxon>
        <taxon>Rugamonas</taxon>
    </lineage>
</organism>
<reference evidence="1 2" key="1">
    <citation type="submission" date="2016-10" db="EMBL/GenBank/DDBJ databases">
        <authorList>
            <person name="de Groot N.N."/>
        </authorList>
    </citation>
    <scope>NUCLEOTIDE SEQUENCE [LARGE SCALE GENOMIC DNA]</scope>
    <source>
        <strain evidence="1 2">ATCC 43154</strain>
    </source>
</reference>
<name>A0A1I4R4D4_9BURK</name>
<protein>
    <submittedName>
        <fullName evidence="1">Glycosyl transferases group 1</fullName>
    </submittedName>
</protein>
<proteinExistence type="predicted"/>
<keyword evidence="1" id="KW-0808">Transferase</keyword>
<dbReference type="AlphaFoldDB" id="A0A1I4R4D4"/>
<dbReference type="STRING" id="758825.SAMN02982985_04169"/>
<evidence type="ECO:0000313" key="1">
    <source>
        <dbReference type="EMBL" id="SFM47168.1"/>
    </source>
</evidence>
<dbReference type="SUPFAM" id="SSF53756">
    <property type="entry name" value="UDP-Glycosyltransferase/glycogen phosphorylase"/>
    <property type="match status" value="1"/>
</dbReference>
<keyword evidence="2" id="KW-1185">Reference proteome</keyword>
<dbReference type="Gene3D" id="3.40.50.2000">
    <property type="entry name" value="Glycogen Phosphorylase B"/>
    <property type="match status" value="2"/>
</dbReference>
<dbReference type="EMBL" id="FOTW01000021">
    <property type="protein sequence ID" value="SFM47168.1"/>
    <property type="molecule type" value="Genomic_DNA"/>
</dbReference>
<dbReference type="GO" id="GO:0016757">
    <property type="term" value="F:glycosyltransferase activity"/>
    <property type="evidence" value="ECO:0007669"/>
    <property type="project" value="TreeGrafter"/>
</dbReference>
<accession>A0A1I4R4D4</accession>
<evidence type="ECO:0000313" key="2">
    <source>
        <dbReference type="Proteomes" id="UP000199470"/>
    </source>
</evidence>
<dbReference type="Proteomes" id="UP000199470">
    <property type="component" value="Unassembled WGS sequence"/>
</dbReference>
<sequence>MVKRVLMVAFQLPPMRGDAGVQRTLNFARHLPAQGWQAQLLSAGVRAYPQRDPAPPAAAEPDAGPALSVRRSLALDAARHLALGGRHPDWLAQPDRWVSWWLSAVPAGLRLIQRQRPQLIWSCHPIASAHLIALTLHRLTGIPWVADQRVALGGDTEAPAERTRRIHHWLEQKLARHCAAIVCSAPGAVREHQRRLPELAAERLALIQDGYDEADFAAAQAPRPAGGGAIFRLLHSGRIYPHGRDPRHLFAALERLRADGEIGAANFRLVLRGSDADDYLRPLLARFGIEPLVELAPPLPHREALAEMLAADGLLLLQASAWNGRIPAKLYEYLRAARPVLALTDPAGDTAATLRQAGIDTIGVLDSSADIASSLLRFLRLARQGQAPSARPALVARHTRAARAQELAALFDRLLLEADRQAAPAAAK</sequence>
<gene>
    <name evidence="1" type="ORF">SAMN02982985_04169</name>
</gene>
<dbReference type="PANTHER" id="PTHR12526:SF600">
    <property type="entry name" value="GLYCOSYL TRANSFERASE GROUP 1"/>
    <property type="match status" value="1"/>
</dbReference>
<dbReference type="RefSeq" id="WP_217429940.1">
    <property type="nucleotide sequence ID" value="NZ_FOTW01000021.1"/>
</dbReference>
<dbReference type="PANTHER" id="PTHR12526">
    <property type="entry name" value="GLYCOSYLTRANSFERASE"/>
    <property type="match status" value="1"/>
</dbReference>